<protein>
    <submittedName>
        <fullName evidence="1">Amidinotransferase</fullName>
    </submittedName>
</protein>
<accession>A0A4R4KBE5</accession>
<dbReference type="PANTHER" id="PTHR43224">
    <property type="entry name" value="AMIDINOTRANSFERASE"/>
    <property type="match status" value="1"/>
</dbReference>
<name>A0A4R4KBE5_9BACT</name>
<keyword evidence="2" id="KW-1185">Reference proteome</keyword>
<dbReference type="Pfam" id="PF19420">
    <property type="entry name" value="DDAH_eukar"/>
    <property type="match status" value="1"/>
</dbReference>
<evidence type="ECO:0000313" key="2">
    <source>
        <dbReference type="Proteomes" id="UP000295706"/>
    </source>
</evidence>
<organism evidence="1 2">
    <name type="scientific">Arundinibacter roseus</name>
    <dbReference type="NCBI Taxonomy" id="2070510"/>
    <lineage>
        <taxon>Bacteria</taxon>
        <taxon>Pseudomonadati</taxon>
        <taxon>Bacteroidota</taxon>
        <taxon>Cytophagia</taxon>
        <taxon>Cytophagales</taxon>
        <taxon>Spirosomataceae</taxon>
        <taxon>Arundinibacter</taxon>
    </lineage>
</organism>
<dbReference type="InterPro" id="IPR014541">
    <property type="entry name" value="Amdntrnsf_FN0238"/>
</dbReference>
<dbReference type="OrthoDB" id="9788268at2"/>
<dbReference type="EMBL" id="SMJU01000006">
    <property type="protein sequence ID" value="TDB65197.1"/>
    <property type="molecule type" value="Genomic_DNA"/>
</dbReference>
<keyword evidence="1" id="KW-0808">Transferase</keyword>
<comment type="caution">
    <text evidence="1">The sequence shown here is derived from an EMBL/GenBank/DDBJ whole genome shotgun (WGS) entry which is preliminary data.</text>
</comment>
<reference evidence="1 2" key="1">
    <citation type="submission" date="2019-02" db="EMBL/GenBank/DDBJ databases">
        <title>Arundinibacter roseus gen. nov., sp. nov., a new member of the family Cytophagaceae.</title>
        <authorList>
            <person name="Szuroczki S."/>
            <person name="Khayer B."/>
            <person name="Sproer C."/>
            <person name="Toumi M."/>
            <person name="Szabo A."/>
            <person name="Felfoldi T."/>
            <person name="Schumann P."/>
            <person name="Toth E."/>
        </authorList>
    </citation>
    <scope>NUCLEOTIDE SEQUENCE [LARGE SCALE GENOMIC DNA]</scope>
    <source>
        <strain evidence="1 2">DMA-k-7a</strain>
    </source>
</reference>
<evidence type="ECO:0000313" key="1">
    <source>
        <dbReference type="EMBL" id="TDB65197.1"/>
    </source>
</evidence>
<dbReference type="NCBIfam" id="NF046062">
    <property type="entry name" value="citrull_CtlX"/>
    <property type="match status" value="1"/>
</dbReference>
<dbReference type="PIRSF" id="PIRSF028188">
    <property type="entry name" value="Amdntrnsf_FN0238"/>
    <property type="match status" value="1"/>
</dbReference>
<dbReference type="AlphaFoldDB" id="A0A4R4KBE5"/>
<dbReference type="Gene3D" id="3.75.10.10">
    <property type="entry name" value="L-arginine/glycine Amidinotransferase, Chain A"/>
    <property type="match status" value="1"/>
</dbReference>
<dbReference type="RefSeq" id="WP_132117433.1">
    <property type="nucleotide sequence ID" value="NZ_SMJU01000006.1"/>
</dbReference>
<sequence length="318" mass="35952">MRVIHTSTHVQPQSTSRILMIRPVRFTFNDETAGSNEFQDVQFAESTAEIAHQKAAEEFEQMVHVLTSTGVQLTVFDDTPQPFTPDSIFPNNWISLHQSGKVVLYPMMALNRRAERRMDIIDELRKTYHVEEIIDLTHFEQEGKYLEGTGSMVLDRRFKIAYACLSPRTHPEVLQAFADATGYEIVQFEAVDSRNVPIYHTNVLMCVGDVFAVICLEAIKNPDERNLVRSVLEETGKYIVEITLDQMAAFAGNMLLVRTQKETKVLMMSSRAFHALTEQQRDALDDYAALVHADLSVIEGNGGGSARCMMAEIHLPLK</sequence>
<dbReference type="Proteomes" id="UP000295706">
    <property type="component" value="Unassembled WGS sequence"/>
</dbReference>
<dbReference type="PANTHER" id="PTHR43224:SF1">
    <property type="entry name" value="AMIDINOTRANSFERASE"/>
    <property type="match status" value="1"/>
</dbReference>
<dbReference type="GO" id="GO:0016740">
    <property type="term" value="F:transferase activity"/>
    <property type="evidence" value="ECO:0007669"/>
    <property type="project" value="UniProtKB-KW"/>
</dbReference>
<gene>
    <name evidence="1" type="ORF">EZE20_10840</name>
</gene>
<proteinExistence type="predicted"/>
<dbReference type="SUPFAM" id="SSF55909">
    <property type="entry name" value="Pentein"/>
    <property type="match status" value="1"/>
</dbReference>